<dbReference type="Proteomes" id="UP001235939">
    <property type="component" value="Chromosome 20"/>
</dbReference>
<name>A0ABY6LN93_9ARAC</name>
<proteinExistence type="predicted"/>
<reference evidence="1 2" key="1">
    <citation type="submission" date="2022-01" db="EMBL/GenBank/DDBJ databases">
        <title>A chromosomal length assembly of Cordylochernes scorpioides.</title>
        <authorList>
            <person name="Zeh D."/>
            <person name="Zeh J."/>
        </authorList>
    </citation>
    <scope>NUCLEOTIDE SEQUENCE [LARGE SCALE GENOMIC DNA]</scope>
    <source>
        <strain evidence="1">IN4F17</strain>
        <tissue evidence="1">Whole Body</tissue>
    </source>
</reference>
<keyword evidence="2" id="KW-1185">Reference proteome</keyword>
<dbReference type="PANTHER" id="PTHR11439">
    <property type="entry name" value="GAG-POL-RELATED RETROTRANSPOSON"/>
    <property type="match status" value="1"/>
</dbReference>
<dbReference type="PANTHER" id="PTHR11439:SF483">
    <property type="entry name" value="PEPTIDE SYNTHASE GLIP-LIKE, PUTATIVE (AFU_ORTHOLOGUE AFUA_3G12920)-RELATED"/>
    <property type="match status" value="1"/>
</dbReference>
<dbReference type="CDD" id="cd09272">
    <property type="entry name" value="RNase_HI_RT_Ty1"/>
    <property type="match status" value="1"/>
</dbReference>
<sequence length="186" mass="21076">MSSSKIIIRYLKGTKGLGLCYTSEYGTFIKAFCDASWRDRKNKEKSITGITTHLGSCLISWMSKSEDNTALSTCDSEMNALLTCYKRCVYLKYLIEELFARVYHKNVNFNIKINCDNQSAITLCQTGVTSLKSNHIIRTVNFLHENLIVNNYTISFTPSSDNLSDLLTKAVSKDKLRNTLKMINVV</sequence>
<protein>
    <submittedName>
        <fullName evidence="1">Uncharacterized protein</fullName>
    </submittedName>
</protein>
<organism evidence="1 2">
    <name type="scientific">Cordylochernes scorpioides</name>
    <dbReference type="NCBI Taxonomy" id="51811"/>
    <lineage>
        <taxon>Eukaryota</taxon>
        <taxon>Metazoa</taxon>
        <taxon>Ecdysozoa</taxon>
        <taxon>Arthropoda</taxon>
        <taxon>Chelicerata</taxon>
        <taxon>Arachnida</taxon>
        <taxon>Pseudoscorpiones</taxon>
        <taxon>Cheliferoidea</taxon>
        <taxon>Chernetidae</taxon>
        <taxon>Cordylochernes</taxon>
    </lineage>
</organism>
<gene>
    <name evidence="1" type="ORF">LAZ67_20001845</name>
</gene>
<accession>A0ABY6LN93</accession>
<evidence type="ECO:0000313" key="2">
    <source>
        <dbReference type="Proteomes" id="UP001235939"/>
    </source>
</evidence>
<dbReference type="EMBL" id="CP092882">
    <property type="protein sequence ID" value="UYV81662.1"/>
    <property type="molecule type" value="Genomic_DNA"/>
</dbReference>
<evidence type="ECO:0000313" key="1">
    <source>
        <dbReference type="EMBL" id="UYV81662.1"/>
    </source>
</evidence>